<evidence type="ECO:0000256" key="1">
    <source>
        <dbReference type="SAM" id="MobiDB-lite"/>
    </source>
</evidence>
<proteinExistence type="predicted"/>
<dbReference type="AlphaFoldDB" id="A0A0G4G535"/>
<name>A0A0G4G535_9ALVE</name>
<gene>
    <name evidence="2" type="ORF">Cvel_20328</name>
</gene>
<reference evidence="2" key="1">
    <citation type="submission" date="2014-11" db="EMBL/GenBank/DDBJ databases">
        <authorList>
            <person name="Otto D Thomas"/>
            <person name="Naeem Raeece"/>
        </authorList>
    </citation>
    <scope>NUCLEOTIDE SEQUENCE</scope>
</reference>
<sequence length="226" mass="24802">MMVASPESKRQRDWNLQLPYHFQDSLFWLVRSLEIVGITQVEIHAKRGPQAAAEQTESESCEIFVTVTFREARKRKVVSELVAFSGAEVIDDLPSDLQGSATEDVHSFFWRAPGHVAAAAAAASPPSSPASILCEEFGPRAVRFGAFRKRKKEEGGTQNRIVQVQREAELTAELTELMKIALLWCSQSGHVAGDLHRDRGESSPSSGSGGTSQSPRDQANSHETVK</sequence>
<accession>A0A0G4G535</accession>
<evidence type="ECO:0000313" key="2">
    <source>
        <dbReference type="EMBL" id="CEM23604.1"/>
    </source>
</evidence>
<feature type="compositionally biased region" description="Low complexity" evidence="1">
    <location>
        <begin position="202"/>
        <end position="214"/>
    </location>
</feature>
<organism evidence="2">
    <name type="scientific">Chromera velia CCMP2878</name>
    <dbReference type="NCBI Taxonomy" id="1169474"/>
    <lineage>
        <taxon>Eukaryota</taxon>
        <taxon>Sar</taxon>
        <taxon>Alveolata</taxon>
        <taxon>Colpodellida</taxon>
        <taxon>Chromeraceae</taxon>
        <taxon>Chromera</taxon>
    </lineage>
</organism>
<feature type="region of interest" description="Disordered" evidence="1">
    <location>
        <begin position="193"/>
        <end position="226"/>
    </location>
</feature>
<protein>
    <submittedName>
        <fullName evidence="2">Uncharacterized protein</fullName>
    </submittedName>
</protein>
<dbReference type="VEuPathDB" id="CryptoDB:Cvel_20328"/>
<dbReference type="EMBL" id="CDMZ01000900">
    <property type="protein sequence ID" value="CEM23604.1"/>
    <property type="molecule type" value="Genomic_DNA"/>
</dbReference>